<name>A0A6G0Q7T6_9STRA</name>
<feature type="chain" id="PRO_5026299874" description="Plastocyanin-like domain-containing protein" evidence="1">
    <location>
        <begin position="21"/>
        <end position="72"/>
    </location>
</feature>
<organism evidence="2 3">
    <name type="scientific">Phytophthora fragariae</name>
    <dbReference type="NCBI Taxonomy" id="53985"/>
    <lineage>
        <taxon>Eukaryota</taxon>
        <taxon>Sar</taxon>
        <taxon>Stramenopiles</taxon>
        <taxon>Oomycota</taxon>
        <taxon>Peronosporomycetes</taxon>
        <taxon>Peronosporales</taxon>
        <taxon>Peronosporaceae</taxon>
        <taxon>Phytophthora</taxon>
    </lineage>
</organism>
<dbReference type="Proteomes" id="UP000486351">
    <property type="component" value="Unassembled WGS sequence"/>
</dbReference>
<dbReference type="EMBL" id="QXFY01005048">
    <property type="protein sequence ID" value="KAE9274074.1"/>
    <property type="molecule type" value="Genomic_DNA"/>
</dbReference>
<dbReference type="AlphaFoldDB" id="A0A6G0Q7T6"/>
<evidence type="ECO:0000256" key="1">
    <source>
        <dbReference type="SAM" id="SignalP"/>
    </source>
</evidence>
<accession>A0A6G0Q7T6</accession>
<evidence type="ECO:0000313" key="2">
    <source>
        <dbReference type="EMBL" id="KAE9274074.1"/>
    </source>
</evidence>
<gene>
    <name evidence="2" type="ORF">PF008_g29687</name>
</gene>
<evidence type="ECO:0000313" key="3">
    <source>
        <dbReference type="Proteomes" id="UP000486351"/>
    </source>
</evidence>
<protein>
    <recommendedName>
        <fullName evidence="4">Plastocyanin-like domain-containing protein</fullName>
    </recommendedName>
</protein>
<sequence>MKLRISCACFAAAASARVHAAFPNVVQCTNVGQLTVELNPHGGHSSVFRVHVHGNFHEVLFDKHCIGTFMQH</sequence>
<proteinExistence type="predicted"/>
<keyword evidence="1" id="KW-0732">Signal</keyword>
<feature type="signal peptide" evidence="1">
    <location>
        <begin position="1"/>
        <end position="20"/>
    </location>
</feature>
<comment type="caution">
    <text evidence="2">The sequence shown here is derived from an EMBL/GenBank/DDBJ whole genome shotgun (WGS) entry which is preliminary data.</text>
</comment>
<reference evidence="2 3" key="1">
    <citation type="submission" date="2018-09" db="EMBL/GenBank/DDBJ databases">
        <title>Genomic investigation of the strawberry pathogen Phytophthora fragariae indicates pathogenicity is determined by transcriptional variation in three key races.</title>
        <authorList>
            <person name="Adams T.M."/>
            <person name="Armitage A.D."/>
            <person name="Sobczyk M.K."/>
            <person name="Bates H.J."/>
            <person name="Dunwell J.M."/>
            <person name="Nellist C.F."/>
            <person name="Harrison R.J."/>
        </authorList>
    </citation>
    <scope>NUCLEOTIDE SEQUENCE [LARGE SCALE GENOMIC DNA]</scope>
    <source>
        <strain evidence="2 3">NOV-77</strain>
    </source>
</reference>
<evidence type="ECO:0008006" key="4">
    <source>
        <dbReference type="Google" id="ProtNLM"/>
    </source>
</evidence>